<proteinExistence type="inferred from homology"/>
<feature type="transmembrane region" description="Helical" evidence="9">
    <location>
        <begin position="83"/>
        <end position="106"/>
    </location>
</feature>
<evidence type="ECO:0000256" key="2">
    <source>
        <dbReference type="ARBA" id="ARBA00008806"/>
    </source>
</evidence>
<keyword evidence="3" id="KW-1003">Cell membrane</keyword>
<dbReference type="AlphaFoldDB" id="A0AAU7S6H9"/>
<dbReference type="Gene3D" id="3.40.50.300">
    <property type="entry name" value="P-loop containing nucleotide triphosphate hydrolases"/>
    <property type="match status" value="1"/>
</dbReference>
<feature type="transmembrane region" description="Helical" evidence="9">
    <location>
        <begin position="126"/>
        <end position="153"/>
    </location>
</feature>
<dbReference type="EMBL" id="CP157964">
    <property type="protein sequence ID" value="XBT98032.1"/>
    <property type="molecule type" value="Genomic_DNA"/>
</dbReference>
<comment type="subcellular location">
    <subcellularLocation>
        <location evidence="1">Cell membrane</location>
        <topology evidence="1">Multi-pass membrane protein</topology>
    </subcellularLocation>
</comment>
<dbReference type="GO" id="GO:0005886">
    <property type="term" value="C:plasma membrane"/>
    <property type="evidence" value="ECO:0007669"/>
    <property type="project" value="UniProtKB-SubCell"/>
</dbReference>
<feature type="compositionally biased region" description="Basic and acidic residues" evidence="8">
    <location>
        <begin position="760"/>
        <end position="775"/>
    </location>
</feature>
<dbReference type="Pfam" id="PF02534">
    <property type="entry name" value="T4SS-DNA_transf"/>
    <property type="match status" value="1"/>
</dbReference>
<dbReference type="InterPro" id="IPR051539">
    <property type="entry name" value="T4SS-coupling_protein"/>
</dbReference>
<dbReference type="SUPFAM" id="SSF52540">
    <property type="entry name" value="P-loop containing nucleoside triphosphate hydrolases"/>
    <property type="match status" value="1"/>
</dbReference>
<evidence type="ECO:0000256" key="6">
    <source>
        <dbReference type="ARBA" id="ARBA00022989"/>
    </source>
</evidence>
<organism evidence="10">
    <name type="scientific">Rhizobium sp. ZPR3</name>
    <dbReference type="NCBI Taxonomy" id="3158967"/>
    <lineage>
        <taxon>Bacteria</taxon>
        <taxon>Pseudomonadati</taxon>
        <taxon>Pseudomonadota</taxon>
        <taxon>Alphaproteobacteria</taxon>
        <taxon>Hyphomicrobiales</taxon>
        <taxon>Rhizobiaceae</taxon>
        <taxon>Rhizobium/Agrobacterium group</taxon>
        <taxon>Rhizobium</taxon>
    </lineage>
</organism>
<geneLocation type="plasmid" evidence="10">
    <name>unnamed4</name>
</geneLocation>
<dbReference type="RefSeq" id="WP_349963295.1">
    <property type="nucleotide sequence ID" value="NZ_CP157964.1"/>
</dbReference>
<keyword evidence="10" id="KW-0614">Plasmid</keyword>
<name>A0AAU7S6H9_9HYPH</name>
<evidence type="ECO:0000256" key="4">
    <source>
        <dbReference type="ARBA" id="ARBA00022692"/>
    </source>
</evidence>
<feature type="compositionally biased region" description="Acidic residues" evidence="8">
    <location>
        <begin position="923"/>
        <end position="932"/>
    </location>
</feature>
<feature type="region of interest" description="Disordered" evidence="8">
    <location>
        <begin position="760"/>
        <end position="845"/>
    </location>
</feature>
<sequence length="932" mass="103218">MASVSTDAEAERPKWTKLQEASAFTFPVAVLGAVAIWLMFFTLIYEGYVTSFGSASYYDYVGQAPILDGIAYTWSIIRTRNTIGLSILAFVLASPFLFFLLTLWMLKAGRALSRKILYLLHVRSMFTLIAHTALIFAAAYAAVIVYGTVFYLVASKAGGLAGVANYYGAHLAAMYQAPFGATDAAGTLQRPPRQTVFAALAGLAAAGVAVGFPIGAAIQKRQRMIMGKARLATLKDAADFRLRDKHGIVLGLKQGLLLRNDGDQHVMVIGSPGQGKSRGFVIPTMMSFKGSQMVLDMSGELFEETSGYLKDQGYEIFLLAPGSKFTDGYNPLDLISADPNQRITDLQKLTQMLLPERLRSDSSDFWEESARILLTAMLGFVLECPDTRKSLSELYRILNSMSDERKAIIQLLENYELVLSDQTRMQLTKFAGRHEKLGEGIAAEIVAKLNFLQNPLVEALTSITTIPIDTIRKRKLVIFVQADWNAMQIYERLISMFIQQMADKLVQMGPLRNGEHEVLMMLDEFGNGGRIDTVLTLAPLIRKNGVRFVFILQDGAQLERLYQRSGQKILMGASTIKLFMNFQNQEDAAAVSAAAGRTTEWVEQSSYSHRHGRRQRSISKVPVSVDLLPVNTLMMMKPEEAILQVTGMPLMRIMKLDSGGERTFSKVRKFKPVTKPCIQPVEWTTADTEAFRRDASRLEAALSQATDNSLPAGRVVDLVAVNRPQQPQNVRFIVKQGVRHVYISSLDELRQRLDLDETREAGRREEELRDDERTQVRNKKIAAPGGHGDDGGAAGTTTPVQVDDFETGIDQAKLDRSRYPGSPLGPGSRVQRPPDSQNEAGNPATAGILRRQEVRGAFGTDIKALNDAIFEQADAGSFDPMELNADVELLIGTLCERLTEDSSKAFLREFADRARDPLSEEGPQYDDEDRFA</sequence>
<keyword evidence="4 9" id="KW-0812">Transmembrane</keyword>
<protein>
    <submittedName>
        <fullName evidence="10">Type IV secretory system conjugative DNA transfer family protein</fullName>
    </submittedName>
</protein>
<evidence type="ECO:0000256" key="5">
    <source>
        <dbReference type="ARBA" id="ARBA00022971"/>
    </source>
</evidence>
<evidence type="ECO:0000256" key="7">
    <source>
        <dbReference type="ARBA" id="ARBA00023136"/>
    </source>
</evidence>
<accession>A0AAU7S6H9</accession>
<feature type="transmembrane region" description="Helical" evidence="9">
    <location>
        <begin position="196"/>
        <end position="218"/>
    </location>
</feature>
<evidence type="ECO:0000313" key="10">
    <source>
        <dbReference type="EMBL" id="XBT98032.1"/>
    </source>
</evidence>
<reference evidence="10" key="1">
    <citation type="submission" date="2024-06" db="EMBL/GenBank/DDBJ databases">
        <authorList>
            <person name="Li T."/>
            <person name="Gao R."/>
        </authorList>
    </citation>
    <scope>NUCLEOTIDE SEQUENCE</scope>
    <source>
        <strain evidence="10">ZPR3</strain>
        <plasmid evidence="10">unnamed4</plasmid>
    </source>
</reference>
<gene>
    <name evidence="10" type="ORF">ABM479_34730</name>
</gene>
<comment type="similarity">
    <text evidence="2">Belongs to the VirD4/TraG family.</text>
</comment>
<evidence type="ECO:0000256" key="9">
    <source>
        <dbReference type="SAM" id="Phobius"/>
    </source>
</evidence>
<evidence type="ECO:0000256" key="3">
    <source>
        <dbReference type="ARBA" id="ARBA00022475"/>
    </source>
</evidence>
<dbReference type="PANTHER" id="PTHR37937:SF1">
    <property type="entry name" value="CONJUGATIVE TRANSFER: DNA TRANSPORT"/>
    <property type="match status" value="1"/>
</dbReference>
<feature type="region of interest" description="Disordered" evidence="8">
    <location>
        <begin position="911"/>
        <end position="932"/>
    </location>
</feature>
<dbReference type="InterPro" id="IPR027417">
    <property type="entry name" value="P-loop_NTPase"/>
</dbReference>
<evidence type="ECO:0000256" key="8">
    <source>
        <dbReference type="SAM" id="MobiDB-lite"/>
    </source>
</evidence>
<dbReference type="PANTHER" id="PTHR37937">
    <property type="entry name" value="CONJUGATIVE TRANSFER: DNA TRANSPORT"/>
    <property type="match status" value="1"/>
</dbReference>
<keyword evidence="5" id="KW-0184">Conjugation</keyword>
<feature type="transmembrane region" description="Helical" evidence="9">
    <location>
        <begin position="24"/>
        <end position="45"/>
    </location>
</feature>
<dbReference type="CDD" id="cd01127">
    <property type="entry name" value="TrwB_TraG_TraD_VirD4"/>
    <property type="match status" value="1"/>
</dbReference>
<dbReference type="InterPro" id="IPR003688">
    <property type="entry name" value="TraG/VirD4"/>
</dbReference>
<keyword evidence="7 9" id="KW-0472">Membrane</keyword>
<evidence type="ECO:0000256" key="1">
    <source>
        <dbReference type="ARBA" id="ARBA00004651"/>
    </source>
</evidence>
<keyword evidence="6 9" id="KW-1133">Transmembrane helix</keyword>